<evidence type="ECO:0000256" key="3">
    <source>
        <dbReference type="ARBA" id="ARBA00022553"/>
    </source>
</evidence>
<evidence type="ECO:0000256" key="4">
    <source>
        <dbReference type="PROSITE-ProRule" id="PRU00339"/>
    </source>
</evidence>
<dbReference type="PANTHER" id="PTHR43547:SF2">
    <property type="entry name" value="HYBRID SIGNAL TRANSDUCTION HISTIDINE KINASE C"/>
    <property type="match status" value="1"/>
</dbReference>
<sequence>MRYLNTFWISFIFLGYCHAGVKDLKKRISPTDTARIMNAFRKSKAYTQSAPSLSYQVARTALVDARQSGFRIGEARLLRQIASLNEQFHSIHQARFYQQQSVGILEKIAANGAELASGYLYLGTLEVQIKNNRTALKDLENAHAIYIKLNNRKGIFSYYSALGHLYERLGDEKSALHHYLKAKEIGKSDPATPDYLMLLEHLGGIYFKMDSSNKALLIFQEGIDKSQADTVHLLHHLNFLRESGKVYHIMGNTQKAVAYHKQALSIASSQGKLHEQARSLIELANTLKSTNSDQSLLHLNRALSIARQIGNQKLAAEIYRTLSEIYSQQNRFKNALLALEAHHELLDSLMFINKVHEAAIIKGNYELQSSKIAIQQLELVNERKTIERNAGGVVIVLTLFSLLFMGYQFYLTRKLNRKLYVSNRVKDKLFSVIGHDLRNPIGGITTMLALMEHKPLDAKILKNISAMKKQGETALEILSSLLKWGHSQLQGIKVNKTSFLVASVLSKNTNLLAVQAQAKGITFHNNLPADLILYADEDHLDFVIRNLLSNAIKFSFPSSSIEIDFKRAENGHIVIVVKDAGIGMSQEQIRQFNNGSLESSYGTNGEKGTGIGLMLSREYVKANGGKLWVESEIENGAAFYVSLSGNGASQWTVGNHSSARHQSESNN</sequence>
<dbReference type="InterPro" id="IPR005467">
    <property type="entry name" value="His_kinase_dom"/>
</dbReference>
<dbReference type="InterPro" id="IPR011990">
    <property type="entry name" value="TPR-like_helical_dom_sf"/>
</dbReference>
<dbReference type="InterPro" id="IPR036097">
    <property type="entry name" value="HisK_dim/P_sf"/>
</dbReference>
<dbReference type="PRINTS" id="PR00344">
    <property type="entry name" value="BCTRLSENSOR"/>
</dbReference>
<dbReference type="EMBL" id="FNCH01000011">
    <property type="protein sequence ID" value="SDG81868.1"/>
    <property type="molecule type" value="Genomic_DNA"/>
</dbReference>
<dbReference type="Pfam" id="PF13181">
    <property type="entry name" value="TPR_8"/>
    <property type="match status" value="1"/>
</dbReference>
<evidence type="ECO:0000313" key="7">
    <source>
        <dbReference type="EMBL" id="SDG81868.1"/>
    </source>
</evidence>
<dbReference type="Gene3D" id="1.10.287.130">
    <property type="match status" value="1"/>
</dbReference>
<dbReference type="OrthoDB" id="9810447at2"/>
<dbReference type="InterPro" id="IPR003661">
    <property type="entry name" value="HisK_dim/P_dom"/>
</dbReference>
<keyword evidence="3" id="KW-0597">Phosphoprotein</keyword>
<dbReference type="Pfam" id="PF02518">
    <property type="entry name" value="HATPase_c"/>
    <property type="match status" value="1"/>
</dbReference>
<dbReference type="RefSeq" id="WP_090501254.1">
    <property type="nucleotide sequence ID" value="NZ_FNCH01000011.1"/>
</dbReference>
<dbReference type="Gene3D" id="1.25.40.10">
    <property type="entry name" value="Tetratricopeptide repeat domain"/>
    <property type="match status" value="2"/>
</dbReference>
<dbReference type="SUPFAM" id="SSF55874">
    <property type="entry name" value="ATPase domain of HSP90 chaperone/DNA topoisomerase II/histidine kinase"/>
    <property type="match status" value="1"/>
</dbReference>
<dbReference type="InterPro" id="IPR004358">
    <property type="entry name" value="Sig_transdc_His_kin-like_C"/>
</dbReference>
<evidence type="ECO:0000256" key="2">
    <source>
        <dbReference type="ARBA" id="ARBA00012438"/>
    </source>
</evidence>
<dbReference type="GO" id="GO:0000155">
    <property type="term" value="F:phosphorelay sensor kinase activity"/>
    <property type="evidence" value="ECO:0007669"/>
    <property type="project" value="InterPro"/>
</dbReference>
<dbReference type="SMART" id="SM00387">
    <property type="entry name" value="HATPase_c"/>
    <property type="match status" value="1"/>
</dbReference>
<proteinExistence type="predicted"/>
<accession>A0A1G7XCB6</accession>
<dbReference type="InterPro" id="IPR003594">
    <property type="entry name" value="HATPase_dom"/>
</dbReference>
<dbReference type="EC" id="2.7.13.3" evidence="2"/>
<feature type="transmembrane region" description="Helical" evidence="5">
    <location>
        <begin position="390"/>
        <end position="410"/>
    </location>
</feature>
<feature type="domain" description="Histidine kinase" evidence="6">
    <location>
        <begin position="432"/>
        <end position="647"/>
    </location>
</feature>
<keyword evidence="5" id="KW-0472">Membrane</keyword>
<gene>
    <name evidence="7" type="ORF">SAMN05421827_111157</name>
</gene>
<dbReference type="AlphaFoldDB" id="A0A1G7XCB6"/>
<dbReference type="InterPro" id="IPR036890">
    <property type="entry name" value="HATPase_C_sf"/>
</dbReference>
<keyword evidence="4" id="KW-0802">TPR repeat</keyword>
<dbReference type="STRING" id="405671.SAMN05421827_111157"/>
<evidence type="ECO:0000256" key="1">
    <source>
        <dbReference type="ARBA" id="ARBA00000085"/>
    </source>
</evidence>
<evidence type="ECO:0000259" key="6">
    <source>
        <dbReference type="PROSITE" id="PS50109"/>
    </source>
</evidence>
<keyword evidence="5" id="KW-1133">Transmembrane helix</keyword>
<dbReference type="SUPFAM" id="SSF47384">
    <property type="entry name" value="Homodimeric domain of signal transducing histidine kinase"/>
    <property type="match status" value="1"/>
</dbReference>
<evidence type="ECO:0000256" key="5">
    <source>
        <dbReference type="SAM" id="Phobius"/>
    </source>
</evidence>
<dbReference type="CDD" id="cd00082">
    <property type="entry name" value="HisKA"/>
    <property type="match status" value="1"/>
</dbReference>
<evidence type="ECO:0000313" key="8">
    <source>
        <dbReference type="Proteomes" id="UP000199643"/>
    </source>
</evidence>
<keyword evidence="8" id="KW-1185">Reference proteome</keyword>
<keyword evidence="5" id="KW-0812">Transmembrane</keyword>
<organism evidence="7 8">
    <name type="scientific">Pedobacter terrae</name>
    <dbReference type="NCBI Taxonomy" id="405671"/>
    <lineage>
        <taxon>Bacteria</taxon>
        <taxon>Pseudomonadati</taxon>
        <taxon>Bacteroidota</taxon>
        <taxon>Sphingobacteriia</taxon>
        <taxon>Sphingobacteriales</taxon>
        <taxon>Sphingobacteriaceae</taxon>
        <taxon>Pedobacter</taxon>
    </lineage>
</organism>
<dbReference type="InterPro" id="IPR019734">
    <property type="entry name" value="TPR_rpt"/>
</dbReference>
<feature type="repeat" description="TPR" evidence="4">
    <location>
        <begin position="156"/>
        <end position="189"/>
    </location>
</feature>
<dbReference type="Proteomes" id="UP000199643">
    <property type="component" value="Unassembled WGS sequence"/>
</dbReference>
<reference evidence="8" key="1">
    <citation type="submission" date="2016-10" db="EMBL/GenBank/DDBJ databases">
        <authorList>
            <person name="Varghese N."/>
            <person name="Submissions S."/>
        </authorList>
    </citation>
    <scope>NUCLEOTIDE SEQUENCE [LARGE SCALE GENOMIC DNA]</scope>
    <source>
        <strain evidence="8">DSM 17933</strain>
    </source>
</reference>
<dbReference type="SMART" id="SM00028">
    <property type="entry name" value="TPR"/>
    <property type="match status" value="6"/>
</dbReference>
<dbReference type="Gene3D" id="3.30.565.10">
    <property type="entry name" value="Histidine kinase-like ATPase, C-terminal domain"/>
    <property type="match status" value="1"/>
</dbReference>
<dbReference type="SUPFAM" id="SSF48452">
    <property type="entry name" value="TPR-like"/>
    <property type="match status" value="2"/>
</dbReference>
<comment type="catalytic activity">
    <reaction evidence="1">
        <text>ATP + protein L-histidine = ADP + protein N-phospho-L-histidine.</text>
        <dbReference type="EC" id="2.7.13.3"/>
    </reaction>
</comment>
<protein>
    <recommendedName>
        <fullName evidence="2">histidine kinase</fullName>
        <ecNumber evidence="2">2.7.13.3</ecNumber>
    </recommendedName>
</protein>
<dbReference type="SMART" id="SM00388">
    <property type="entry name" value="HisKA"/>
    <property type="match status" value="1"/>
</dbReference>
<name>A0A1G7XCB6_9SPHI</name>
<dbReference type="PANTHER" id="PTHR43547">
    <property type="entry name" value="TWO-COMPONENT HISTIDINE KINASE"/>
    <property type="match status" value="1"/>
</dbReference>
<dbReference type="PROSITE" id="PS50109">
    <property type="entry name" value="HIS_KIN"/>
    <property type="match status" value="1"/>
</dbReference>
<dbReference type="Pfam" id="PF13424">
    <property type="entry name" value="TPR_12"/>
    <property type="match status" value="1"/>
</dbReference>
<dbReference type="PROSITE" id="PS50005">
    <property type="entry name" value="TPR"/>
    <property type="match status" value="1"/>
</dbReference>